<dbReference type="AlphaFoldDB" id="A0A6J4V2T6"/>
<feature type="region of interest" description="Disordered" evidence="1">
    <location>
        <begin position="1"/>
        <end position="41"/>
    </location>
</feature>
<gene>
    <name evidence="2" type="ORF">AVDCRST_MAG70-2115</name>
</gene>
<proteinExistence type="predicted"/>
<name>A0A6J4V2T6_9BACT</name>
<evidence type="ECO:0000313" key="2">
    <source>
        <dbReference type="EMBL" id="CAA9566919.1"/>
    </source>
</evidence>
<accession>A0A6J4V2T6</accession>
<evidence type="ECO:0000256" key="1">
    <source>
        <dbReference type="SAM" id="MobiDB-lite"/>
    </source>
</evidence>
<sequence>MVQRWHDTFSRATTRPPTGVEPTNRIRSRRRRDRNTINMIA</sequence>
<dbReference type="EMBL" id="CADCWH010000341">
    <property type="protein sequence ID" value="CAA9566919.1"/>
    <property type="molecule type" value="Genomic_DNA"/>
</dbReference>
<organism evidence="2">
    <name type="scientific">uncultured Thermomicrobiales bacterium</name>
    <dbReference type="NCBI Taxonomy" id="1645740"/>
    <lineage>
        <taxon>Bacteria</taxon>
        <taxon>Pseudomonadati</taxon>
        <taxon>Thermomicrobiota</taxon>
        <taxon>Thermomicrobia</taxon>
        <taxon>Thermomicrobiales</taxon>
        <taxon>environmental samples</taxon>
    </lineage>
</organism>
<protein>
    <submittedName>
        <fullName evidence="2">Uncharacterized protein</fullName>
    </submittedName>
</protein>
<reference evidence="2" key="1">
    <citation type="submission" date="2020-02" db="EMBL/GenBank/DDBJ databases">
        <authorList>
            <person name="Meier V. D."/>
        </authorList>
    </citation>
    <scope>NUCLEOTIDE SEQUENCE</scope>
    <source>
        <strain evidence="2">AVDCRST_MAG70</strain>
    </source>
</reference>